<dbReference type="Pfam" id="PF24481">
    <property type="entry name" value="CT398_CC"/>
    <property type="match status" value="1"/>
</dbReference>
<evidence type="ECO:0000313" key="4">
    <source>
        <dbReference type="EMBL" id="AAX50667.1"/>
    </source>
</evidence>
<proteinExistence type="predicted"/>
<reference evidence="4 5" key="1">
    <citation type="journal article" date="2005" name="Infect. Immun.">
        <title>Comparative genomic analysis of Chlamydia trachomatis oculotropic and genitotropic strains.</title>
        <authorList>
            <person name="Carlson J.H."/>
            <person name="Porcella S.F."/>
            <person name="McClarty G."/>
            <person name="Caldwell H.D."/>
        </authorList>
    </citation>
    <scope>NUCLEOTIDE SEQUENCE [LARGE SCALE GENOMIC DNA]</scope>
    <source>
        <strain evidence="5">ATCC VR-571B / DSM 19440 / HAR-13</strain>
    </source>
</reference>
<dbReference type="KEGG" id="cta:CTA_0433"/>
<dbReference type="HOGENOM" id="CLU_073076_2_2_0"/>
<dbReference type="EMBL" id="CP000051">
    <property type="protein sequence ID" value="AAX50667.1"/>
    <property type="molecule type" value="Genomic_DNA"/>
</dbReference>
<feature type="domain" description="CT398-like coiled coil hairpin" evidence="3">
    <location>
        <begin position="12"/>
        <end position="185"/>
    </location>
</feature>
<dbReference type="InterPro" id="IPR003743">
    <property type="entry name" value="Zf-RING_7"/>
</dbReference>
<protein>
    <submittedName>
        <fullName evidence="4">Zn binding protein</fullName>
    </submittedName>
</protein>
<feature type="coiled-coil region" evidence="1">
    <location>
        <begin position="11"/>
        <end position="117"/>
    </location>
</feature>
<sequence length="254" mass="29582">MHDALQSILAIQELDIKMIRLMRVKKEHQNELAKIQALKTDIRRKVEEKEQEMEKLKDQIKGGEKRIQEISDQINKLENQQAAVKKMDEFNALTQEMTAANKERRTLEHQLSDLMDKQAGSEDLLISLKESLSSTENSSSAIEEEIRENIRKINEEGRSLLSQRTQLKETTDPELFSIYERLLNNKKDRVVVPIENRVCSGCHIALTPQHENLVRKQDHLVFCEHCSRILYWQELQSPSAEGATTKRRRRRTAV</sequence>
<dbReference type="RefSeq" id="WP_009871750.1">
    <property type="nucleotide sequence ID" value="NC_007429.1"/>
</dbReference>
<evidence type="ECO:0000259" key="3">
    <source>
        <dbReference type="Pfam" id="PF24481"/>
    </source>
</evidence>
<dbReference type="Proteomes" id="UP000002532">
    <property type="component" value="Chromosome"/>
</dbReference>
<dbReference type="Gene3D" id="1.10.287.1490">
    <property type="match status" value="1"/>
</dbReference>
<keyword evidence="5" id="KW-1185">Reference proteome</keyword>
<gene>
    <name evidence="4" type="ordered locus">CTA_0433</name>
</gene>
<name>A0A0H2X145_CHLTA</name>
<dbReference type="NCBIfam" id="NF047363">
    <property type="entry name" value="Zn_ribbon_CdsZ"/>
    <property type="match status" value="1"/>
</dbReference>
<dbReference type="AlphaFoldDB" id="A0A0H2X145"/>
<keyword evidence="1" id="KW-0175">Coiled coil</keyword>
<organism evidence="4 5">
    <name type="scientific">Chlamydia trachomatis serovar A (strain ATCC VR-571B / DSM 19440 / HAR-13)</name>
    <dbReference type="NCBI Taxonomy" id="315277"/>
    <lineage>
        <taxon>Bacteria</taxon>
        <taxon>Pseudomonadati</taxon>
        <taxon>Chlamydiota</taxon>
        <taxon>Chlamydiia</taxon>
        <taxon>Chlamydiales</taxon>
        <taxon>Chlamydiaceae</taxon>
        <taxon>Chlamydia/Chlamydophila group</taxon>
        <taxon>Chlamydia</taxon>
    </lineage>
</organism>
<dbReference type="InterPro" id="IPR056003">
    <property type="entry name" value="CT398_CC_hairpin"/>
</dbReference>
<dbReference type="Pfam" id="PF02591">
    <property type="entry name" value="Zn_ribbon_9"/>
    <property type="match status" value="1"/>
</dbReference>
<evidence type="ECO:0000259" key="2">
    <source>
        <dbReference type="Pfam" id="PF02591"/>
    </source>
</evidence>
<evidence type="ECO:0000313" key="5">
    <source>
        <dbReference type="Proteomes" id="UP000002532"/>
    </source>
</evidence>
<dbReference type="InterPro" id="IPR052376">
    <property type="entry name" value="Oxidative_Scav/Glycosyltrans"/>
</dbReference>
<feature type="domain" description="C4-type zinc ribbon" evidence="2">
    <location>
        <begin position="198"/>
        <end position="230"/>
    </location>
</feature>
<evidence type="ECO:0000256" key="1">
    <source>
        <dbReference type="SAM" id="Coils"/>
    </source>
</evidence>
<dbReference type="PANTHER" id="PTHR39082">
    <property type="entry name" value="PHOSPHOLIPASE C-BETA-2-RELATED"/>
    <property type="match status" value="1"/>
</dbReference>
<accession>A0A0H2X145</accession>
<dbReference type="PANTHER" id="PTHR39082:SF1">
    <property type="entry name" value="SCAVENGER RECEPTOR CLASS A MEMBER 3"/>
    <property type="match status" value="1"/>
</dbReference>